<dbReference type="EMBL" id="AQHR01000041">
    <property type="protein sequence ID" value="EON78226.1"/>
    <property type="molecule type" value="Genomic_DNA"/>
</dbReference>
<evidence type="ECO:0000313" key="2">
    <source>
        <dbReference type="EMBL" id="EON78226.1"/>
    </source>
</evidence>
<evidence type="ECO:0000313" key="3">
    <source>
        <dbReference type="Proteomes" id="UP000013909"/>
    </source>
</evidence>
<dbReference type="RefSeq" id="WP_010853567.1">
    <property type="nucleotide sequence ID" value="NZ_AQHR01000041.1"/>
</dbReference>
<protein>
    <submittedName>
        <fullName evidence="2">Uncharacterized protein</fullName>
    </submittedName>
</protein>
<comment type="caution">
    <text evidence="2">The sequence shown here is derived from an EMBL/GenBank/DDBJ whole genome shotgun (WGS) entry which is preliminary data.</text>
</comment>
<dbReference type="InterPro" id="IPR045538">
    <property type="entry name" value="CIS_TMP"/>
</dbReference>
<feature type="region of interest" description="Disordered" evidence="1">
    <location>
        <begin position="334"/>
        <end position="359"/>
    </location>
</feature>
<dbReference type="PATRIC" id="fig|1288963.3.peg.1420"/>
<accession>R7ZVQ0</accession>
<name>R7ZVQ0_9BACT</name>
<proteinExistence type="predicted"/>
<dbReference type="STRING" id="1232681.ADIS_1423"/>
<reference evidence="2 3" key="1">
    <citation type="submission" date="2013-02" db="EMBL/GenBank/DDBJ databases">
        <title>A novel strain isolated from Lonar lake, Maharashtra, India.</title>
        <authorList>
            <person name="Singh A."/>
        </authorList>
    </citation>
    <scope>NUCLEOTIDE SEQUENCE [LARGE SCALE GENOMIC DNA]</scope>
    <source>
        <strain evidence="2 3">AK24</strain>
    </source>
</reference>
<dbReference type="Proteomes" id="UP000013909">
    <property type="component" value="Unassembled WGS sequence"/>
</dbReference>
<evidence type="ECO:0000256" key="1">
    <source>
        <dbReference type="SAM" id="MobiDB-lite"/>
    </source>
</evidence>
<gene>
    <name evidence="2" type="ORF">ADIS_1423</name>
</gene>
<keyword evidence="3" id="KW-1185">Reference proteome</keyword>
<dbReference type="Pfam" id="PF19268">
    <property type="entry name" value="CIS_TMP"/>
    <property type="match status" value="1"/>
</dbReference>
<sequence>MKANRDEILIQKVNVEVITHTMDAGRSVEQNIHEFLERQVFPRLEDLLREKWSLPPNQSLQLDELSLTVQVNSPSSLLDFSVQSTELDWIDQLETQLHGVLKSKTDRLLNSPDTASSIEYLDRWDSPSTKNNLNSNHLYNCKPAEYRLISDEKKSLFAWLHFVRHGTKPWFAAHMTAVDFMPPSNSEKWIQLPEFKDLTANVMSQPESIGRLFLQHSQKDVTLLMYHLLGDFVDLPEFARLNGRFKSSLQRINRVILFFLWIRAGREGIGRSWSDCLTELKSIVPVLGIPTISVENWLRFWNLLPQIRPFKPELDQTAKWLDSLGQVSGQGFNRRSDESINFPNQVSGTKSSLQNESDKDTGIQAQLPLSNAGLILLHPFLPAFFSDVGVINEKQEFVDSHLAVHLLNYVATGNHQPYEFELGFEKFLTGWRQGYPYTRNVVLRESQREKADKLLESLLKNWKRLKNTGKDTLRAEFLQRSGKLVEEPGHYRLIVERKTQDILLEGLPYSLGVVKLPWQKKLIFIEW</sequence>
<dbReference type="OrthoDB" id="1488184at2"/>
<organism evidence="2 3">
    <name type="scientific">Lunatimonas lonarensis</name>
    <dbReference type="NCBI Taxonomy" id="1232681"/>
    <lineage>
        <taxon>Bacteria</taxon>
        <taxon>Pseudomonadati</taxon>
        <taxon>Bacteroidota</taxon>
        <taxon>Cytophagia</taxon>
        <taxon>Cytophagales</taxon>
        <taxon>Cyclobacteriaceae</taxon>
    </lineage>
</organism>
<dbReference type="AlphaFoldDB" id="R7ZVQ0"/>
<feature type="compositionally biased region" description="Polar residues" evidence="1">
    <location>
        <begin position="334"/>
        <end position="355"/>
    </location>
</feature>